<dbReference type="Pfam" id="PF02873">
    <property type="entry name" value="MurB_C"/>
    <property type="match status" value="1"/>
</dbReference>
<comment type="pathway">
    <text evidence="4 16">Cell wall biogenesis; peptidoglycan biosynthesis.</text>
</comment>
<gene>
    <name evidence="16" type="primary">murB</name>
    <name evidence="18" type="ORF">COT64_02150</name>
</gene>
<dbReference type="InterPro" id="IPR016167">
    <property type="entry name" value="FAD-bd_PCMH_sub1"/>
</dbReference>
<dbReference type="InterPro" id="IPR003170">
    <property type="entry name" value="MurB"/>
</dbReference>
<dbReference type="GO" id="GO:0071949">
    <property type="term" value="F:FAD binding"/>
    <property type="evidence" value="ECO:0007669"/>
    <property type="project" value="InterPro"/>
</dbReference>
<comment type="function">
    <text evidence="2 16">Cell wall formation.</text>
</comment>
<dbReference type="Pfam" id="PF01565">
    <property type="entry name" value="FAD_binding_4"/>
    <property type="match status" value="1"/>
</dbReference>
<comment type="catalytic activity">
    <reaction evidence="15 16">
        <text>UDP-N-acetyl-alpha-D-muramate + NADP(+) = UDP-N-acetyl-3-O-(1-carboxyvinyl)-alpha-D-glucosamine + NADPH + H(+)</text>
        <dbReference type="Rhea" id="RHEA:12248"/>
        <dbReference type="ChEBI" id="CHEBI:15378"/>
        <dbReference type="ChEBI" id="CHEBI:57783"/>
        <dbReference type="ChEBI" id="CHEBI:58349"/>
        <dbReference type="ChEBI" id="CHEBI:68483"/>
        <dbReference type="ChEBI" id="CHEBI:70757"/>
        <dbReference type="EC" id="1.3.1.98"/>
    </reaction>
</comment>
<feature type="active site" evidence="16">
    <location>
        <position position="174"/>
    </location>
</feature>
<dbReference type="Gene3D" id="3.30.465.10">
    <property type="match status" value="1"/>
</dbReference>
<keyword evidence="11 16" id="KW-0573">Peptidoglycan synthesis</keyword>
<proteinExistence type="inferred from homology"/>
<evidence type="ECO:0000256" key="9">
    <source>
        <dbReference type="ARBA" id="ARBA00022857"/>
    </source>
</evidence>
<dbReference type="SUPFAM" id="SSF56176">
    <property type="entry name" value="FAD-binding/transporter-associated domain-like"/>
    <property type="match status" value="1"/>
</dbReference>
<keyword evidence="8 16" id="KW-0274">FAD</keyword>
<accession>A0A2H0WPF5</accession>
<comment type="caution">
    <text evidence="18">The sequence shown here is derived from an EMBL/GenBank/DDBJ whole genome shotgun (WGS) entry which is preliminary data.</text>
</comment>
<evidence type="ECO:0000256" key="7">
    <source>
        <dbReference type="ARBA" id="ARBA00022630"/>
    </source>
</evidence>
<evidence type="ECO:0000256" key="10">
    <source>
        <dbReference type="ARBA" id="ARBA00022960"/>
    </source>
</evidence>
<dbReference type="HAMAP" id="MF_00037">
    <property type="entry name" value="MurB"/>
    <property type="match status" value="1"/>
</dbReference>
<comment type="cofactor">
    <cofactor evidence="1 16">
        <name>FAD</name>
        <dbReference type="ChEBI" id="CHEBI:57692"/>
    </cofactor>
</comment>
<comment type="similarity">
    <text evidence="16">Belongs to the MurB family.</text>
</comment>
<dbReference type="InterPro" id="IPR016169">
    <property type="entry name" value="FAD-bd_PCMH_sub2"/>
</dbReference>
<dbReference type="GO" id="GO:0008360">
    <property type="term" value="P:regulation of cell shape"/>
    <property type="evidence" value="ECO:0007669"/>
    <property type="project" value="UniProtKB-KW"/>
</dbReference>
<dbReference type="InterPro" id="IPR006094">
    <property type="entry name" value="Oxid_FAD_bind_N"/>
</dbReference>
<keyword evidence="13 16" id="KW-0131">Cell cycle</keyword>
<protein>
    <recommendedName>
        <fullName evidence="16">UDP-N-acetylenolpyruvoylglucosamine reductase</fullName>
        <ecNumber evidence="16">1.3.1.98</ecNumber>
    </recommendedName>
    <alternativeName>
        <fullName evidence="16">UDP-N-acetylmuramate dehydrogenase</fullName>
    </alternativeName>
</protein>
<evidence type="ECO:0000256" key="3">
    <source>
        <dbReference type="ARBA" id="ARBA00004496"/>
    </source>
</evidence>
<name>A0A2H0WPF5_9BACT</name>
<keyword evidence="12 16" id="KW-0560">Oxidoreductase</keyword>
<reference evidence="19" key="1">
    <citation type="submission" date="2017-09" db="EMBL/GenBank/DDBJ databases">
        <title>Depth-based differentiation of microbial function through sediment-hosted aquifers and enrichment of novel symbionts in the deep terrestrial subsurface.</title>
        <authorList>
            <person name="Probst A.J."/>
            <person name="Ladd B."/>
            <person name="Jarett J.K."/>
            <person name="Geller-Mcgrath D.E."/>
            <person name="Sieber C.M.K."/>
            <person name="Emerson J.B."/>
            <person name="Anantharaman K."/>
            <person name="Thomas B.C."/>
            <person name="Malmstrom R."/>
            <person name="Stieglmeier M."/>
            <person name="Klingl A."/>
            <person name="Woyke T."/>
            <person name="Ryan C.M."/>
            <person name="Banfield J.F."/>
        </authorList>
    </citation>
    <scope>NUCLEOTIDE SEQUENCE [LARGE SCALE GENOMIC DNA]</scope>
</reference>
<dbReference type="SUPFAM" id="SSF56194">
    <property type="entry name" value="Uridine diphospho-N-Acetylenolpyruvylglucosamine reductase, MurB, C-terminal domain"/>
    <property type="match status" value="1"/>
</dbReference>
<evidence type="ECO:0000256" key="1">
    <source>
        <dbReference type="ARBA" id="ARBA00001974"/>
    </source>
</evidence>
<dbReference type="PANTHER" id="PTHR21071:SF4">
    <property type="entry name" value="UDP-N-ACETYLENOLPYRUVOYLGLUCOSAMINE REDUCTASE"/>
    <property type="match status" value="1"/>
</dbReference>
<dbReference type="InterPro" id="IPR011601">
    <property type="entry name" value="MurB_C"/>
</dbReference>
<dbReference type="PANTHER" id="PTHR21071">
    <property type="entry name" value="UDP-N-ACETYLENOLPYRUVOYLGLUCOSAMINE REDUCTASE"/>
    <property type="match status" value="1"/>
</dbReference>
<dbReference type="GO" id="GO:0009252">
    <property type="term" value="P:peptidoglycan biosynthetic process"/>
    <property type="evidence" value="ECO:0007669"/>
    <property type="project" value="UniProtKB-UniRule"/>
</dbReference>
<evidence type="ECO:0000256" key="6">
    <source>
        <dbReference type="ARBA" id="ARBA00022618"/>
    </source>
</evidence>
<organism evidence="18 19">
    <name type="scientific">Candidatus Shapirobacteria bacterium CG09_land_8_20_14_0_10_39_12</name>
    <dbReference type="NCBI Taxonomy" id="1974885"/>
    <lineage>
        <taxon>Bacteria</taxon>
        <taxon>Candidatus Shapironibacteriota</taxon>
    </lineage>
</organism>
<dbReference type="InterPro" id="IPR036318">
    <property type="entry name" value="FAD-bd_PCMH-like_sf"/>
</dbReference>
<keyword evidence="14 16" id="KW-0961">Cell wall biogenesis/degradation</keyword>
<dbReference type="Gene3D" id="3.90.78.10">
    <property type="entry name" value="UDP-N-acetylenolpyruvoylglucosamine reductase, C-terminal domain"/>
    <property type="match status" value="1"/>
</dbReference>
<evidence type="ECO:0000256" key="8">
    <source>
        <dbReference type="ARBA" id="ARBA00022827"/>
    </source>
</evidence>
<evidence type="ECO:0000256" key="16">
    <source>
        <dbReference type="HAMAP-Rule" id="MF_00037"/>
    </source>
</evidence>
<comment type="subcellular location">
    <subcellularLocation>
        <location evidence="3 16">Cytoplasm</location>
    </subcellularLocation>
</comment>
<evidence type="ECO:0000256" key="15">
    <source>
        <dbReference type="ARBA" id="ARBA00048914"/>
    </source>
</evidence>
<evidence type="ECO:0000256" key="14">
    <source>
        <dbReference type="ARBA" id="ARBA00023316"/>
    </source>
</evidence>
<evidence type="ECO:0000256" key="2">
    <source>
        <dbReference type="ARBA" id="ARBA00003921"/>
    </source>
</evidence>
<evidence type="ECO:0000256" key="12">
    <source>
        <dbReference type="ARBA" id="ARBA00023002"/>
    </source>
</evidence>
<dbReference type="GO" id="GO:0051301">
    <property type="term" value="P:cell division"/>
    <property type="evidence" value="ECO:0007669"/>
    <property type="project" value="UniProtKB-KW"/>
</dbReference>
<dbReference type="AlphaFoldDB" id="A0A2H0WPF5"/>
<evidence type="ECO:0000256" key="13">
    <source>
        <dbReference type="ARBA" id="ARBA00023306"/>
    </source>
</evidence>
<keyword evidence="5 16" id="KW-0963">Cytoplasm</keyword>
<feature type="active site" description="Proton donor" evidence="16">
    <location>
        <position position="222"/>
    </location>
</feature>
<evidence type="ECO:0000256" key="11">
    <source>
        <dbReference type="ARBA" id="ARBA00022984"/>
    </source>
</evidence>
<dbReference type="GO" id="GO:0071555">
    <property type="term" value="P:cell wall organization"/>
    <property type="evidence" value="ECO:0007669"/>
    <property type="project" value="UniProtKB-KW"/>
</dbReference>
<dbReference type="EC" id="1.3.1.98" evidence="16"/>
<feature type="active site" evidence="16">
    <location>
        <position position="292"/>
    </location>
</feature>
<evidence type="ECO:0000313" key="19">
    <source>
        <dbReference type="Proteomes" id="UP000230775"/>
    </source>
</evidence>
<keyword evidence="7 16" id="KW-0285">Flavoprotein</keyword>
<dbReference type="Proteomes" id="UP000230775">
    <property type="component" value="Unassembled WGS sequence"/>
</dbReference>
<dbReference type="GO" id="GO:0008762">
    <property type="term" value="F:UDP-N-acetylmuramate dehydrogenase activity"/>
    <property type="evidence" value="ECO:0007669"/>
    <property type="project" value="UniProtKB-UniRule"/>
</dbReference>
<dbReference type="NCBIfam" id="NF010480">
    <property type="entry name" value="PRK13905.1"/>
    <property type="match status" value="1"/>
</dbReference>
<evidence type="ECO:0000256" key="5">
    <source>
        <dbReference type="ARBA" id="ARBA00022490"/>
    </source>
</evidence>
<feature type="domain" description="FAD-binding PCMH-type" evidence="17">
    <location>
        <begin position="31"/>
        <end position="195"/>
    </location>
</feature>
<dbReference type="PROSITE" id="PS51387">
    <property type="entry name" value="FAD_PCMH"/>
    <property type="match status" value="1"/>
</dbReference>
<sequence>MNSKYEQIIKEVNFVRVGISETMAPHTTFKIGGPADLFVEIKNENDLTKVLAVAKNSQIPYFILGGGSNVLIGDKGVRGLTVKISNFKFQISNLTNIEVGAGLPLSLLLDKCVENSLTGLEFMAGIPGTVGGAVRGNSGAWQKNFSDRIIKVKVLTPSGEIEEIDKKDCLFAYRESRFKKSGDIILEAEIALEKAEGQEIKKRIKVFLEKRACQPKEPSAGCVFVNPKPLSAGQMIDQCGLKGKSFGGAKVSEEHANFIVNTGGARAVEVVSLIELVKKAVKEKFNIDLQEEIVRVGEF</sequence>
<dbReference type="InterPro" id="IPR016166">
    <property type="entry name" value="FAD-bd_PCMH"/>
</dbReference>
<keyword evidence="10 16" id="KW-0133">Cell shape</keyword>
<dbReference type="GO" id="GO:0005829">
    <property type="term" value="C:cytosol"/>
    <property type="evidence" value="ECO:0007669"/>
    <property type="project" value="TreeGrafter"/>
</dbReference>
<dbReference type="InterPro" id="IPR036635">
    <property type="entry name" value="MurB_C_sf"/>
</dbReference>
<dbReference type="EMBL" id="PEZI01000044">
    <property type="protein sequence ID" value="PIS14534.1"/>
    <property type="molecule type" value="Genomic_DNA"/>
</dbReference>
<keyword evidence="9 16" id="KW-0521">NADP</keyword>
<keyword evidence="6 16" id="KW-0132">Cell division</keyword>
<evidence type="ECO:0000313" key="18">
    <source>
        <dbReference type="EMBL" id="PIS14534.1"/>
    </source>
</evidence>
<evidence type="ECO:0000259" key="17">
    <source>
        <dbReference type="PROSITE" id="PS51387"/>
    </source>
</evidence>
<dbReference type="UniPathway" id="UPA00219"/>
<dbReference type="Gene3D" id="3.30.43.10">
    <property type="entry name" value="Uridine Diphospho-n-acetylenolpyruvylglucosamine Reductase, domain 2"/>
    <property type="match status" value="1"/>
</dbReference>
<evidence type="ECO:0000256" key="4">
    <source>
        <dbReference type="ARBA" id="ARBA00004752"/>
    </source>
</evidence>
<dbReference type="NCBIfam" id="TIGR00179">
    <property type="entry name" value="murB"/>
    <property type="match status" value="1"/>
</dbReference>